<evidence type="ECO:0000313" key="2">
    <source>
        <dbReference type="Proteomes" id="UP001642464"/>
    </source>
</evidence>
<protein>
    <submittedName>
        <fullName evidence="1">CHASE domain-containing protein</fullName>
    </submittedName>
</protein>
<feature type="non-terminal residue" evidence="1">
    <location>
        <position position="1"/>
    </location>
</feature>
<sequence length="214" mass="23619">VSLVNILSTKNLLDLEHKESVLGLAQVYASETSRQLRSSGSSLQALEAFLKVDAQHLALRSFDGLAHPLISTYQGITSLGLAPHGRVERVYPAGPFHVQNLSILLHPDLAAPAMKAMQRGEVQMSTWTPDGHDRAIMICRPIFTSYAPPVFQDGLMVDVNDTRLPAGPRRCHCYQGFAIMMSTFDDLLRTVEFSNLATGVHRVAGYSNFDYHLL</sequence>
<reference evidence="1 2" key="1">
    <citation type="submission" date="2024-02" db="EMBL/GenBank/DDBJ databases">
        <authorList>
            <person name="Chen Y."/>
            <person name="Shah S."/>
            <person name="Dougan E. K."/>
            <person name="Thang M."/>
            <person name="Chan C."/>
        </authorList>
    </citation>
    <scope>NUCLEOTIDE SEQUENCE [LARGE SCALE GENOMIC DNA]</scope>
</reference>
<name>A0ABP0NA40_9DINO</name>
<evidence type="ECO:0000313" key="1">
    <source>
        <dbReference type="EMBL" id="CAK9060660.1"/>
    </source>
</evidence>
<comment type="caution">
    <text evidence="1">The sequence shown here is derived from an EMBL/GenBank/DDBJ whole genome shotgun (WGS) entry which is preliminary data.</text>
</comment>
<organism evidence="1 2">
    <name type="scientific">Durusdinium trenchii</name>
    <dbReference type="NCBI Taxonomy" id="1381693"/>
    <lineage>
        <taxon>Eukaryota</taxon>
        <taxon>Sar</taxon>
        <taxon>Alveolata</taxon>
        <taxon>Dinophyceae</taxon>
        <taxon>Suessiales</taxon>
        <taxon>Symbiodiniaceae</taxon>
        <taxon>Durusdinium</taxon>
    </lineage>
</organism>
<gene>
    <name evidence="1" type="ORF">SCF082_LOCUS31915</name>
</gene>
<accession>A0ABP0NA40</accession>
<dbReference type="Proteomes" id="UP001642464">
    <property type="component" value="Unassembled WGS sequence"/>
</dbReference>
<dbReference type="EMBL" id="CAXAMM010027347">
    <property type="protein sequence ID" value="CAK9060660.1"/>
    <property type="molecule type" value="Genomic_DNA"/>
</dbReference>
<keyword evidence="2" id="KW-1185">Reference proteome</keyword>
<proteinExistence type="predicted"/>